<sequence length="104" mass="11173">MDSNFSHCCHLCLETLQIKLDKHYVFVNAPDLDNAGKKSRTFVTTDPEYSKRPNVVARACHVRSSGRGLVVESRPDSGSFYQGGCDTAAAPGDRSLGGSAPGRS</sequence>
<gene>
    <name evidence="2" type="ORF">PoB_005111600</name>
</gene>
<dbReference type="Proteomes" id="UP000735302">
    <property type="component" value="Unassembled WGS sequence"/>
</dbReference>
<proteinExistence type="predicted"/>
<reference evidence="2 3" key="1">
    <citation type="journal article" date="2021" name="Elife">
        <title>Chloroplast acquisition without the gene transfer in kleptoplastic sea slugs, Plakobranchus ocellatus.</title>
        <authorList>
            <person name="Maeda T."/>
            <person name="Takahashi S."/>
            <person name="Yoshida T."/>
            <person name="Shimamura S."/>
            <person name="Takaki Y."/>
            <person name="Nagai Y."/>
            <person name="Toyoda A."/>
            <person name="Suzuki Y."/>
            <person name="Arimoto A."/>
            <person name="Ishii H."/>
            <person name="Satoh N."/>
            <person name="Nishiyama T."/>
            <person name="Hasebe M."/>
            <person name="Maruyama T."/>
            <person name="Minagawa J."/>
            <person name="Obokata J."/>
            <person name="Shigenobu S."/>
        </authorList>
    </citation>
    <scope>NUCLEOTIDE SEQUENCE [LARGE SCALE GENOMIC DNA]</scope>
</reference>
<feature type="region of interest" description="Disordered" evidence="1">
    <location>
        <begin position="82"/>
        <end position="104"/>
    </location>
</feature>
<organism evidence="2 3">
    <name type="scientific">Plakobranchus ocellatus</name>
    <dbReference type="NCBI Taxonomy" id="259542"/>
    <lineage>
        <taxon>Eukaryota</taxon>
        <taxon>Metazoa</taxon>
        <taxon>Spiralia</taxon>
        <taxon>Lophotrochozoa</taxon>
        <taxon>Mollusca</taxon>
        <taxon>Gastropoda</taxon>
        <taxon>Heterobranchia</taxon>
        <taxon>Euthyneura</taxon>
        <taxon>Panpulmonata</taxon>
        <taxon>Sacoglossa</taxon>
        <taxon>Placobranchoidea</taxon>
        <taxon>Plakobranchidae</taxon>
        <taxon>Plakobranchus</taxon>
    </lineage>
</organism>
<evidence type="ECO:0000313" key="2">
    <source>
        <dbReference type="EMBL" id="GFO24611.1"/>
    </source>
</evidence>
<dbReference type="EMBL" id="BLXT01005617">
    <property type="protein sequence ID" value="GFO24611.1"/>
    <property type="molecule type" value="Genomic_DNA"/>
</dbReference>
<comment type="caution">
    <text evidence="2">The sequence shown here is derived from an EMBL/GenBank/DDBJ whole genome shotgun (WGS) entry which is preliminary data.</text>
</comment>
<dbReference type="AlphaFoldDB" id="A0AAV4BMV0"/>
<name>A0AAV4BMV0_9GAST</name>
<keyword evidence="3" id="KW-1185">Reference proteome</keyword>
<evidence type="ECO:0000256" key="1">
    <source>
        <dbReference type="SAM" id="MobiDB-lite"/>
    </source>
</evidence>
<evidence type="ECO:0000313" key="3">
    <source>
        <dbReference type="Proteomes" id="UP000735302"/>
    </source>
</evidence>
<accession>A0AAV4BMV0</accession>
<protein>
    <submittedName>
        <fullName evidence="2">Uncharacterized protein</fullName>
    </submittedName>
</protein>